<proteinExistence type="predicted"/>
<sequence>MDAELLPKILEGAILAAGRALSLNQLEALFNEFERPPRDQIKAALEDIALQCQERGFELKEVASGYRFQVRRELAEWVSRLWEEKPKRYSRAMLETLALIAYRQPLTRGDIEQVRGVAVSSDIIKSLQEREWVRVVGHRDVPGKPALYATTRQFLDYFNLKSLDELPPLSELKDFAQLDPELELALGAEAPPLAAANDGDPVAAPAAETAAAEPLTTPSREAVTDINTDTETDQAHADTATTNREDPATETPNE</sequence>
<keyword evidence="1" id="KW-0963">Cytoplasm</keyword>
<dbReference type="Pfam" id="PF04079">
    <property type="entry name" value="SMC_ScpB"/>
    <property type="match status" value="1"/>
</dbReference>
<dbReference type="PANTHER" id="PTHR34298:SF2">
    <property type="entry name" value="SEGREGATION AND CONDENSATION PROTEIN B"/>
    <property type="match status" value="1"/>
</dbReference>
<evidence type="ECO:0000313" key="7">
    <source>
        <dbReference type="Proteomes" id="UP000298133"/>
    </source>
</evidence>
<dbReference type="OrthoDB" id="9806226at2"/>
<dbReference type="GO" id="GO:0051304">
    <property type="term" value="P:chromosome separation"/>
    <property type="evidence" value="ECO:0007669"/>
    <property type="project" value="InterPro"/>
</dbReference>
<evidence type="ECO:0000256" key="5">
    <source>
        <dbReference type="SAM" id="MobiDB-lite"/>
    </source>
</evidence>
<protein>
    <submittedName>
        <fullName evidence="6">SMC-Scp complex subunit ScpB</fullName>
    </submittedName>
</protein>
<keyword evidence="2" id="KW-0132">Cell division</keyword>
<dbReference type="Gene3D" id="1.10.10.10">
    <property type="entry name" value="Winged helix-like DNA-binding domain superfamily/Winged helix DNA-binding domain"/>
    <property type="match status" value="2"/>
</dbReference>
<feature type="region of interest" description="Disordered" evidence="5">
    <location>
        <begin position="192"/>
        <end position="254"/>
    </location>
</feature>
<keyword evidence="7" id="KW-1185">Reference proteome</keyword>
<feature type="compositionally biased region" description="Low complexity" evidence="5">
    <location>
        <begin position="203"/>
        <end position="218"/>
    </location>
</feature>
<dbReference type="Proteomes" id="UP000298133">
    <property type="component" value="Unassembled WGS sequence"/>
</dbReference>
<evidence type="ECO:0000313" key="6">
    <source>
        <dbReference type="EMBL" id="TFH69332.1"/>
    </source>
</evidence>
<evidence type="ECO:0000256" key="1">
    <source>
        <dbReference type="ARBA" id="ARBA00022490"/>
    </source>
</evidence>
<gene>
    <name evidence="6" type="primary">scpB</name>
    <name evidence="6" type="ORF">E3W66_02105</name>
</gene>
<dbReference type="AlphaFoldDB" id="A0A4Y8ULP5"/>
<evidence type="ECO:0000256" key="3">
    <source>
        <dbReference type="ARBA" id="ARBA00022829"/>
    </source>
</evidence>
<dbReference type="SUPFAM" id="SSF46785">
    <property type="entry name" value="Winged helix' DNA-binding domain"/>
    <property type="match status" value="2"/>
</dbReference>
<comment type="caution">
    <text evidence="6">The sequence shown here is derived from an EMBL/GenBank/DDBJ whole genome shotgun (WGS) entry which is preliminary data.</text>
</comment>
<accession>A0A4Y8ULP5</accession>
<dbReference type="GO" id="GO:0051301">
    <property type="term" value="P:cell division"/>
    <property type="evidence" value="ECO:0007669"/>
    <property type="project" value="UniProtKB-KW"/>
</dbReference>
<evidence type="ECO:0000256" key="4">
    <source>
        <dbReference type="ARBA" id="ARBA00023306"/>
    </source>
</evidence>
<keyword evidence="4" id="KW-0131">Cell cycle</keyword>
<organism evidence="6 7">
    <name type="scientific">Gammaproteobacteria bacterium LSUCC0057</name>
    <dbReference type="NCBI Taxonomy" id="2559237"/>
    <lineage>
        <taxon>Bacteria</taxon>
        <taxon>Pseudomonadati</taxon>
        <taxon>Pseudomonadota</taxon>
        <taxon>Gammaproteobacteria</taxon>
        <taxon>Cellvibrionales</taxon>
        <taxon>Porticoccaceae</taxon>
        <taxon>SAR92 clade</taxon>
    </lineage>
</organism>
<dbReference type="InterPro" id="IPR036388">
    <property type="entry name" value="WH-like_DNA-bd_sf"/>
</dbReference>
<dbReference type="EMBL" id="SPIA01000001">
    <property type="protein sequence ID" value="TFH69332.1"/>
    <property type="molecule type" value="Genomic_DNA"/>
</dbReference>
<dbReference type="PANTHER" id="PTHR34298">
    <property type="entry name" value="SEGREGATION AND CONDENSATION PROTEIN B"/>
    <property type="match status" value="1"/>
</dbReference>
<name>A0A4Y8ULP5_9GAMM</name>
<dbReference type="InterPro" id="IPR005234">
    <property type="entry name" value="ScpB_csome_segregation"/>
</dbReference>
<evidence type="ECO:0000256" key="2">
    <source>
        <dbReference type="ARBA" id="ARBA00022618"/>
    </source>
</evidence>
<dbReference type="NCBIfam" id="TIGR00281">
    <property type="entry name" value="SMC-Scp complex subunit ScpB"/>
    <property type="match status" value="1"/>
</dbReference>
<reference evidence="6 7" key="1">
    <citation type="submission" date="2019-03" db="EMBL/GenBank/DDBJ databases">
        <title>Draft genome of Gammaproteobacteria bacterium LSUCC0057, a member of the SAR92 clade.</title>
        <authorList>
            <person name="Lanclos V.C."/>
            <person name="Doiron C."/>
            <person name="Henson M.W."/>
            <person name="Thrash J.C."/>
        </authorList>
    </citation>
    <scope>NUCLEOTIDE SEQUENCE [LARGE SCALE GENOMIC DNA]</scope>
    <source>
        <strain evidence="6 7">LSUCC0057</strain>
    </source>
</reference>
<dbReference type="InterPro" id="IPR036390">
    <property type="entry name" value="WH_DNA-bd_sf"/>
</dbReference>
<keyword evidence="3" id="KW-0159">Chromosome partition</keyword>